<evidence type="ECO:0000313" key="1">
    <source>
        <dbReference type="EMBL" id="SDZ19609.1"/>
    </source>
</evidence>
<keyword evidence="2" id="KW-1185">Reference proteome</keyword>
<organism evidence="1 2">
    <name type="scientific">Rhodonellum ikkaensis</name>
    <dbReference type="NCBI Taxonomy" id="336829"/>
    <lineage>
        <taxon>Bacteria</taxon>
        <taxon>Pseudomonadati</taxon>
        <taxon>Bacteroidota</taxon>
        <taxon>Cytophagia</taxon>
        <taxon>Cytophagales</taxon>
        <taxon>Cytophagaceae</taxon>
        <taxon>Rhodonellum</taxon>
    </lineage>
</organism>
<accession>A0A1H3R3S6</accession>
<evidence type="ECO:0000313" key="2">
    <source>
        <dbReference type="Proteomes" id="UP000199663"/>
    </source>
</evidence>
<protein>
    <submittedName>
        <fullName evidence="1">Uncharacterized protein</fullName>
    </submittedName>
</protein>
<name>A0A1H3R3S6_9BACT</name>
<comment type="caution">
    <text evidence="1">The sequence shown here is derived from an EMBL/GenBank/DDBJ whole genome shotgun (WGS) entry which is preliminary data.</text>
</comment>
<dbReference type="Proteomes" id="UP000199663">
    <property type="component" value="Unassembled WGS sequence"/>
</dbReference>
<dbReference type="EMBL" id="FNQC01000007">
    <property type="protein sequence ID" value="SDZ19609.1"/>
    <property type="molecule type" value="Genomic_DNA"/>
</dbReference>
<reference evidence="1 2" key="1">
    <citation type="submission" date="2016-10" db="EMBL/GenBank/DDBJ databases">
        <authorList>
            <person name="Varghese N."/>
            <person name="Submissions S."/>
        </authorList>
    </citation>
    <scope>NUCLEOTIDE SEQUENCE [LARGE SCALE GENOMIC DNA]</scope>
    <source>
        <strain evidence="1 2">DSM 17997</strain>
    </source>
</reference>
<proteinExistence type="predicted"/>
<gene>
    <name evidence="1" type="ORF">SAMN05444412_107138</name>
</gene>
<sequence length="39" mass="4619">MKKNHLIDNYLPKNAILSIISRIFGKKSEKWKLAQLSKY</sequence>